<accession>A0A1V2H5W0</accession>
<dbReference type="Proteomes" id="UP000188879">
    <property type="component" value="Unassembled WGS sequence"/>
</dbReference>
<reference evidence="1 2" key="1">
    <citation type="submission" date="2016-10" db="EMBL/GenBank/DDBJ databases">
        <title>Draft Genome sequence of Roseomonas sp. strain M3.</title>
        <authorList>
            <person name="Subhash Y."/>
            <person name="Lee S."/>
        </authorList>
    </citation>
    <scope>NUCLEOTIDE SEQUENCE [LARGE SCALE GENOMIC DNA]</scope>
    <source>
        <strain evidence="1 2">M3</strain>
    </source>
</reference>
<proteinExistence type="predicted"/>
<keyword evidence="2" id="KW-1185">Reference proteome</keyword>
<gene>
    <name evidence="1" type="ORF">BKE38_05075</name>
</gene>
<evidence type="ECO:0000313" key="2">
    <source>
        <dbReference type="Proteomes" id="UP000188879"/>
    </source>
</evidence>
<evidence type="ECO:0000313" key="1">
    <source>
        <dbReference type="EMBL" id="ONG56968.1"/>
    </source>
</evidence>
<dbReference type="RefSeq" id="WP_076956302.1">
    <property type="nucleotide sequence ID" value="NZ_MLCO01000032.1"/>
</dbReference>
<dbReference type="AlphaFoldDB" id="A0A1V2H5W0"/>
<dbReference type="EMBL" id="MLCO01000032">
    <property type="protein sequence ID" value="ONG56968.1"/>
    <property type="molecule type" value="Genomic_DNA"/>
</dbReference>
<organism evidence="1 2">
    <name type="scientific">Teichococcus deserti</name>
    <dbReference type="NCBI Taxonomy" id="1817963"/>
    <lineage>
        <taxon>Bacteria</taxon>
        <taxon>Pseudomonadati</taxon>
        <taxon>Pseudomonadota</taxon>
        <taxon>Alphaproteobacteria</taxon>
        <taxon>Acetobacterales</taxon>
        <taxon>Roseomonadaceae</taxon>
        <taxon>Roseomonas</taxon>
    </lineage>
</organism>
<protein>
    <submittedName>
        <fullName evidence="1">Uncharacterized protein</fullName>
    </submittedName>
</protein>
<name>A0A1V2H5W0_9PROT</name>
<comment type="caution">
    <text evidence="1">The sequence shown here is derived from an EMBL/GenBank/DDBJ whole genome shotgun (WGS) entry which is preliminary data.</text>
</comment>
<sequence>MTVVTKTGVRTTKSFEGRRYTVRAPSFDEAGNLATASGYAMRPTAAVINWEIREALGRAGKPEMAAAIDEYEAAEIAFQDARLQLPIGETDPEALREPNKLVSDARQRLMKADVARKVAEWAVRDDKALQEMRALALKLDRSEHAELVALCVVGWEGEGLPSFEPPAEGEKLEGSYISKSLPAGDVAALAQVALGMINPTKEDAGN</sequence>